<dbReference type="EMBL" id="VTUZ01000028">
    <property type="protein sequence ID" value="KAA1004357.1"/>
    <property type="molecule type" value="Genomic_DNA"/>
</dbReference>
<name>A0A5B0GLS5_9BURK</name>
<evidence type="ECO:0000313" key="1">
    <source>
        <dbReference type="EMBL" id="KAA1004357.1"/>
    </source>
</evidence>
<dbReference type="AlphaFoldDB" id="A0A5B0GLS5"/>
<keyword evidence="2" id="KW-1185">Reference proteome</keyword>
<sequence>MWERIRGVESACGSMEFGPLAPVGNCQKRIPVGFGVALWRTAIRNDNVHVLRKGTFETAARTCNTFRRRRIARTRGSLRGRFCGQAKRGGDLFPCQSGRHRFLHELARDNTNLPRLLVPPASRKVGVTAGAR</sequence>
<organism evidence="1 2">
    <name type="scientific">Paraburkholderia panacisoli</name>
    <dbReference type="NCBI Taxonomy" id="2603818"/>
    <lineage>
        <taxon>Bacteria</taxon>
        <taxon>Pseudomonadati</taxon>
        <taxon>Pseudomonadota</taxon>
        <taxon>Betaproteobacteria</taxon>
        <taxon>Burkholderiales</taxon>
        <taxon>Burkholderiaceae</taxon>
        <taxon>Paraburkholderia</taxon>
    </lineage>
</organism>
<proteinExistence type="predicted"/>
<protein>
    <submittedName>
        <fullName evidence="1">Uncharacterized protein</fullName>
    </submittedName>
</protein>
<evidence type="ECO:0000313" key="2">
    <source>
        <dbReference type="Proteomes" id="UP000325273"/>
    </source>
</evidence>
<gene>
    <name evidence="1" type="ORF">FVF58_32645</name>
</gene>
<dbReference type="RefSeq" id="WP_149673875.1">
    <property type="nucleotide sequence ID" value="NZ_VTUZ01000028.1"/>
</dbReference>
<accession>A0A5B0GLS5</accession>
<dbReference type="Proteomes" id="UP000325273">
    <property type="component" value="Unassembled WGS sequence"/>
</dbReference>
<reference evidence="1 2" key="1">
    <citation type="submission" date="2019-08" db="EMBL/GenBank/DDBJ databases">
        <title>Paraburkholderia sp. DCY113.</title>
        <authorList>
            <person name="Kang J."/>
        </authorList>
    </citation>
    <scope>NUCLEOTIDE SEQUENCE [LARGE SCALE GENOMIC DNA]</scope>
    <source>
        <strain evidence="1 2">DCY113</strain>
    </source>
</reference>
<comment type="caution">
    <text evidence="1">The sequence shown here is derived from an EMBL/GenBank/DDBJ whole genome shotgun (WGS) entry which is preliminary data.</text>
</comment>